<dbReference type="Proteomes" id="UP000324222">
    <property type="component" value="Unassembled WGS sequence"/>
</dbReference>
<evidence type="ECO:0000313" key="3">
    <source>
        <dbReference type="Proteomes" id="UP000324222"/>
    </source>
</evidence>
<gene>
    <name evidence="2" type="ORF">E2C01_036387</name>
</gene>
<protein>
    <submittedName>
        <fullName evidence="2">Uncharacterized protein</fullName>
    </submittedName>
</protein>
<keyword evidence="3" id="KW-1185">Reference proteome</keyword>
<proteinExistence type="predicted"/>
<dbReference type="EMBL" id="VSRR010005560">
    <property type="protein sequence ID" value="MPC42756.1"/>
    <property type="molecule type" value="Genomic_DNA"/>
</dbReference>
<comment type="caution">
    <text evidence="2">The sequence shown here is derived from an EMBL/GenBank/DDBJ whole genome shotgun (WGS) entry which is preliminary data.</text>
</comment>
<evidence type="ECO:0000313" key="2">
    <source>
        <dbReference type="EMBL" id="MPC42756.1"/>
    </source>
</evidence>
<feature type="region of interest" description="Disordered" evidence="1">
    <location>
        <begin position="1"/>
        <end position="29"/>
    </location>
</feature>
<reference evidence="2 3" key="1">
    <citation type="submission" date="2019-05" db="EMBL/GenBank/DDBJ databases">
        <title>Another draft genome of Portunus trituberculatus and its Hox gene families provides insights of decapod evolution.</title>
        <authorList>
            <person name="Jeong J.-H."/>
            <person name="Song I."/>
            <person name="Kim S."/>
            <person name="Choi T."/>
            <person name="Kim D."/>
            <person name="Ryu S."/>
            <person name="Kim W."/>
        </authorList>
    </citation>
    <scope>NUCLEOTIDE SEQUENCE [LARGE SCALE GENOMIC DNA]</scope>
    <source>
        <tissue evidence="2">Muscle</tissue>
    </source>
</reference>
<name>A0A5B7FBR9_PORTR</name>
<evidence type="ECO:0000256" key="1">
    <source>
        <dbReference type="SAM" id="MobiDB-lite"/>
    </source>
</evidence>
<organism evidence="2 3">
    <name type="scientific">Portunus trituberculatus</name>
    <name type="common">Swimming crab</name>
    <name type="synonym">Neptunus trituberculatus</name>
    <dbReference type="NCBI Taxonomy" id="210409"/>
    <lineage>
        <taxon>Eukaryota</taxon>
        <taxon>Metazoa</taxon>
        <taxon>Ecdysozoa</taxon>
        <taxon>Arthropoda</taxon>
        <taxon>Crustacea</taxon>
        <taxon>Multicrustacea</taxon>
        <taxon>Malacostraca</taxon>
        <taxon>Eumalacostraca</taxon>
        <taxon>Eucarida</taxon>
        <taxon>Decapoda</taxon>
        <taxon>Pleocyemata</taxon>
        <taxon>Brachyura</taxon>
        <taxon>Eubrachyura</taxon>
        <taxon>Portunoidea</taxon>
        <taxon>Portunidae</taxon>
        <taxon>Portuninae</taxon>
        <taxon>Portunus</taxon>
    </lineage>
</organism>
<accession>A0A5B7FBR9</accession>
<dbReference type="AlphaFoldDB" id="A0A5B7FBR9"/>
<sequence length="62" mass="7005">MSFTLPPSARFPPAPLPPHLSGTGLRRPRDELPRSFQCHSLSLDVVVMSEPQLIMGWFMENE</sequence>
<feature type="compositionally biased region" description="Pro residues" evidence="1">
    <location>
        <begin position="9"/>
        <end position="18"/>
    </location>
</feature>